<feature type="non-terminal residue" evidence="1">
    <location>
        <position position="1"/>
    </location>
</feature>
<evidence type="ECO:0000313" key="1">
    <source>
        <dbReference type="EMBL" id="CAG8844805.1"/>
    </source>
</evidence>
<dbReference type="EMBL" id="CAJVQB010077157">
    <property type="protein sequence ID" value="CAG8844805.1"/>
    <property type="molecule type" value="Genomic_DNA"/>
</dbReference>
<gene>
    <name evidence="1" type="ORF">GMARGA_LOCUS37306</name>
</gene>
<feature type="non-terminal residue" evidence="1">
    <location>
        <position position="141"/>
    </location>
</feature>
<keyword evidence="2" id="KW-1185">Reference proteome</keyword>
<proteinExistence type="predicted"/>
<organism evidence="1 2">
    <name type="scientific">Gigaspora margarita</name>
    <dbReference type="NCBI Taxonomy" id="4874"/>
    <lineage>
        <taxon>Eukaryota</taxon>
        <taxon>Fungi</taxon>
        <taxon>Fungi incertae sedis</taxon>
        <taxon>Mucoromycota</taxon>
        <taxon>Glomeromycotina</taxon>
        <taxon>Glomeromycetes</taxon>
        <taxon>Diversisporales</taxon>
        <taxon>Gigasporaceae</taxon>
        <taxon>Gigaspora</taxon>
    </lineage>
</organism>
<protein>
    <submittedName>
        <fullName evidence="1">16053_t:CDS:1</fullName>
    </submittedName>
</protein>
<name>A0ABN7X0Z5_GIGMA</name>
<evidence type="ECO:0000313" key="2">
    <source>
        <dbReference type="Proteomes" id="UP000789901"/>
    </source>
</evidence>
<sequence>KYVEISLSKNLGNAFVLNVDNYHNIHVLWQSDSTSTSRLAHMATIIANPCPISAILYNRALNPKIIDDKLIIKHLDEWFIINYGIPYNERKLGHTDYLRDAIKSNIEAIKVSIKKDLGKKEFVDKNVESADEDDSDAEDTM</sequence>
<dbReference type="Proteomes" id="UP000789901">
    <property type="component" value="Unassembled WGS sequence"/>
</dbReference>
<comment type="caution">
    <text evidence="1">The sequence shown here is derived from an EMBL/GenBank/DDBJ whole genome shotgun (WGS) entry which is preliminary data.</text>
</comment>
<reference evidence="1 2" key="1">
    <citation type="submission" date="2021-06" db="EMBL/GenBank/DDBJ databases">
        <authorList>
            <person name="Kallberg Y."/>
            <person name="Tangrot J."/>
            <person name="Rosling A."/>
        </authorList>
    </citation>
    <scope>NUCLEOTIDE SEQUENCE [LARGE SCALE GENOMIC DNA]</scope>
    <source>
        <strain evidence="1 2">120-4 pot B 10/14</strain>
    </source>
</reference>
<accession>A0ABN7X0Z5</accession>